<reference evidence="2" key="1">
    <citation type="submission" date="2018-05" db="EMBL/GenBank/DDBJ databases">
        <authorList>
            <person name="Lanie J.A."/>
            <person name="Ng W.-L."/>
            <person name="Kazmierczak K.M."/>
            <person name="Andrzejewski T.M."/>
            <person name="Davidsen T.M."/>
            <person name="Wayne K.J."/>
            <person name="Tettelin H."/>
            <person name="Glass J.I."/>
            <person name="Rusch D."/>
            <person name="Podicherti R."/>
            <person name="Tsui H.-C.T."/>
            <person name="Winkler M.E."/>
        </authorList>
    </citation>
    <scope>NUCLEOTIDE SEQUENCE</scope>
</reference>
<gene>
    <name evidence="2" type="ORF">METZ01_LOCUS373993</name>
</gene>
<name>A0A382TG87_9ZZZZ</name>
<dbReference type="SUPFAM" id="SSF54427">
    <property type="entry name" value="NTF2-like"/>
    <property type="match status" value="1"/>
</dbReference>
<feature type="domain" description="SnoaL-like" evidence="1">
    <location>
        <begin position="59"/>
        <end position="153"/>
    </location>
</feature>
<protein>
    <recommendedName>
        <fullName evidence="1">SnoaL-like domain-containing protein</fullName>
    </recommendedName>
</protein>
<dbReference type="AlphaFoldDB" id="A0A382TG87"/>
<dbReference type="InterPro" id="IPR037401">
    <property type="entry name" value="SnoaL-like"/>
</dbReference>
<dbReference type="Pfam" id="PF12680">
    <property type="entry name" value="SnoaL_2"/>
    <property type="match status" value="1"/>
</dbReference>
<evidence type="ECO:0000259" key="1">
    <source>
        <dbReference type="Pfam" id="PF12680"/>
    </source>
</evidence>
<proteinExistence type="predicted"/>
<evidence type="ECO:0000313" key="2">
    <source>
        <dbReference type="EMBL" id="SVD21139.1"/>
    </source>
</evidence>
<accession>A0A382TG87</accession>
<organism evidence="2">
    <name type="scientific">marine metagenome</name>
    <dbReference type="NCBI Taxonomy" id="408172"/>
    <lineage>
        <taxon>unclassified sequences</taxon>
        <taxon>metagenomes</taxon>
        <taxon>ecological metagenomes</taxon>
    </lineage>
</organism>
<feature type="non-terminal residue" evidence="2">
    <location>
        <position position="1"/>
    </location>
</feature>
<sequence length="190" mass="22377">SSEKAKENYIRVVNEQDFVVSKPEMFEERHATAKEMLNRELDVEEYEEIKALWKAHSIAEDNRDIDGLMATLTEDCRYEIPQIGKIYENKTGATQFYNDLLGAFPDIDFRLIQIYIGPQGVVEEAKVKATHEKDWLVIPASGQEIEFETAIFFPWDPKARRFKGERVYFNFDRKFYEKYGMMPPFPELKE</sequence>
<dbReference type="InterPro" id="IPR032710">
    <property type="entry name" value="NTF2-like_dom_sf"/>
</dbReference>
<dbReference type="EMBL" id="UINC01136398">
    <property type="protein sequence ID" value="SVD21139.1"/>
    <property type="molecule type" value="Genomic_DNA"/>
</dbReference>
<dbReference type="Gene3D" id="3.10.450.50">
    <property type="match status" value="1"/>
</dbReference>